<dbReference type="PROSITE" id="PS00678">
    <property type="entry name" value="WD_REPEATS_1"/>
    <property type="match status" value="1"/>
</dbReference>
<evidence type="ECO:0000256" key="3">
    <source>
        <dbReference type="ARBA" id="ARBA00022737"/>
    </source>
</evidence>
<sequence>MARPLGTANDNDQFSGPPYMHPFRPASAMSANRFDEGYSEDTRSQNEGDMLMQTDMRLPDSHRDPDLPFSLPDWVLALSENERSGKSATPQPPTAMLILFAYAILRSLRTSSIAGIVEKLNPLLHLDPVVHLPPEITFQILSYLSPETLLRASTLSRAWRERVLDSPLWKLLFRLEGWNSNFSQVRAFEESQRQKRAEFKEKERKTRHRAAEDPDYGKPSHKKRVRNQQLFGDGTLPDNPSQNAADPSAGRSAGTAWGEQHGAVEADDSPSAKSDDKMEGLSFHGNSPLASPTNAPRRERRQGLPSDDTTVSTALTVPSGPPIHPSLLLPGPEPRINWQFLYKQKRRLEDNWSAGRFTNFQLPHPNHPEEAHTECVYTIQYSGKYLVSGSRDKTIRVWNLDTLRLIHPPLVGHSASVLCLQFDERPDQDIIVSGGSDCRVILWRFSTGRIIKEIDKAHSESVLNLRFDDRYLVTCSKDKTIKVWNRKEMMPTDDTYPSSTMKSGAKFPSYIINMQEQVASQHLYSKPLAPYSLIMTLEGHGAAVNAIQILDGQIVSASGDRSVKCWDVRTGACTRTFSGHTKGIACVQFDGRRIVSGSSDESVRIFDRATGAEVACLNGHSNLVRTVQAQFGDLPGNEEELEAEARVVDRNYFAAQASGLLSDQNLSRADRRARNAGSRDPTKVFAYGAKLPPGGGGSKWARIVSGSYDETVIIWKRGPDGAWEKSQTLLQNDAVRAAGGRPRRPVVQPAANANPAVQQANAPIPTAQQTSFQTLAQQAQAQAQAAQTLAQQAHALHAASQAMHGPNASNPVVAAGSSATVPNPAVNHAAVGQPGPANAQPHHHHHHHHHHHAPHPLAAPLNTNGTNSRVFKLQFDARRIICCSQDPTIVGWDFANGDKDITLASQFFGDSY</sequence>
<dbReference type="PRINTS" id="PR00320">
    <property type="entry name" value="GPROTEINBRPT"/>
</dbReference>
<dbReference type="InterPro" id="IPR036047">
    <property type="entry name" value="F-box-like_dom_sf"/>
</dbReference>
<feature type="compositionally biased region" description="Polar residues" evidence="4">
    <location>
        <begin position="307"/>
        <end position="316"/>
    </location>
</feature>
<dbReference type="Pfam" id="PF00400">
    <property type="entry name" value="WD40"/>
    <property type="match status" value="5"/>
</dbReference>
<dbReference type="Gene3D" id="1.20.1280.50">
    <property type="match status" value="1"/>
</dbReference>
<dbReference type="InterPro" id="IPR001680">
    <property type="entry name" value="WD40_rpt"/>
</dbReference>
<reference evidence="6" key="1">
    <citation type="submission" date="2021-12" db="EMBL/GenBank/DDBJ databases">
        <title>Curvularia clavata genome.</title>
        <authorList>
            <person name="Cao Y."/>
        </authorList>
    </citation>
    <scope>NUCLEOTIDE SEQUENCE</scope>
    <source>
        <strain evidence="6">Yc1106</strain>
    </source>
</reference>
<evidence type="ECO:0000256" key="2">
    <source>
        <dbReference type="ARBA" id="ARBA00022574"/>
    </source>
</evidence>
<evidence type="ECO:0000259" key="5">
    <source>
        <dbReference type="SMART" id="SM00256"/>
    </source>
</evidence>
<feature type="region of interest" description="Disordered" evidence="4">
    <location>
        <begin position="797"/>
        <end position="863"/>
    </location>
</feature>
<organism evidence="6 7">
    <name type="scientific">Curvularia clavata</name>
    <dbReference type="NCBI Taxonomy" id="95742"/>
    <lineage>
        <taxon>Eukaryota</taxon>
        <taxon>Fungi</taxon>
        <taxon>Dikarya</taxon>
        <taxon>Ascomycota</taxon>
        <taxon>Pezizomycotina</taxon>
        <taxon>Dothideomycetes</taxon>
        <taxon>Pleosporomycetidae</taxon>
        <taxon>Pleosporales</taxon>
        <taxon>Pleosporineae</taxon>
        <taxon>Pleosporaceae</taxon>
        <taxon>Curvularia</taxon>
    </lineage>
</organism>
<feature type="compositionally biased region" description="Basic residues" evidence="4">
    <location>
        <begin position="841"/>
        <end position="854"/>
    </location>
</feature>
<dbReference type="InterPro" id="IPR020472">
    <property type="entry name" value="WD40_PAC1"/>
</dbReference>
<dbReference type="AlphaFoldDB" id="A0A9Q8ZGL3"/>
<dbReference type="Proteomes" id="UP001056012">
    <property type="component" value="Chromosome 7"/>
</dbReference>
<feature type="region of interest" description="Disordered" evidence="4">
    <location>
        <begin position="1"/>
        <end position="26"/>
    </location>
</feature>
<dbReference type="InterPro" id="IPR001810">
    <property type="entry name" value="F-box_dom"/>
</dbReference>
<dbReference type="OrthoDB" id="19711at2759"/>
<keyword evidence="3" id="KW-0677">Repeat</keyword>
<evidence type="ECO:0000313" key="7">
    <source>
        <dbReference type="Proteomes" id="UP001056012"/>
    </source>
</evidence>
<feature type="compositionally biased region" description="Polar residues" evidence="4">
    <location>
        <begin position="284"/>
        <end position="294"/>
    </location>
</feature>
<dbReference type="SUPFAM" id="SSF81383">
    <property type="entry name" value="F-box domain"/>
    <property type="match status" value="1"/>
</dbReference>
<dbReference type="SUPFAM" id="SSF50978">
    <property type="entry name" value="WD40 repeat-like"/>
    <property type="match status" value="2"/>
</dbReference>
<dbReference type="SMART" id="SM00256">
    <property type="entry name" value="FBOX"/>
    <property type="match status" value="1"/>
</dbReference>
<feature type="compositionally biased region" description="Basic and acidic residues" evidence="4">
    <location>
        <begin position="187"/>
        <end position="218"/>
    </location>
</feature>
<feature type="domain" description="F-box" evidence="5">
    <location>
        <begin position="132"/>
        <end position="172"/>
    </location>
</feature>
<dbReference type="CDD" id="cd00200">
    <property type="entry name" value="WD40"/>
    <property type="match status" value="1"/>
</dbReference>
<comment type="similarity">
    <text evidence="1">Belongs to the WD repeat MET30/SCONB/SCON-2 family.</text>
</comment>
<accession>A0A9Q8ZGL3</accession>
<dbReference type="EMBL" id="CP089280">
    <property type="protein sequence ID" value="USP81602.1"/>
    <property type="molecule type" value="Genomic_DNA"/>
</dbReference>
<dbReference type="InterPro" id="IPR036322">
    <property type="entry name" value="WD40_repeat_dom_sf"/>
</dbReference>
<evidence type="ECO:0000313" key="6">
    <source>
        <dbReference type="EMBL" id="USP81602.1"/>
    </source>
</evidence>
<evidence type="ECO:0000256" key="1">
    <source>
        <dbReference type="ARBA" id="ARBA00007968"/>
    </source>
</evidence>
<dbReference type="SMART" id="SM00320">
    <property type="entry name" value="WD40"/>
    <property type="match status" value="7"/>
</dbReference>
<dbReference type="PANTHER" id="PTHR14604">
    <property type="entry name" value="WD40 REPEAT PF20"/>
    <property type="match status" value="1"/>
</dbReference>
<keyword evidence="7" id="KW-1185">Reference proteome</keyword>
<keyword evidence="2" id="KW-0853">WD repeat</keyword>
<name>A0A9Q8ZGL3_CURCL</name>
<proteinExistence type="inferred from homology"/>
<dbReference type="InterPro" id="IPR015943">
    <property type="entry name" value="WD40/YVTN_repeat-like_dom_sf"/>
</dbReference>
<dbReference type="PANTHER" id="PTHR14604:SF4">
    <property type="entry name" value="F-BOX DOMAIN-CONTAINING PROTEIN"/>
    <property type="match status" value="1"/>
</dbReference>
<evidence type="ECO:0000256" key="4">
    <source>
        <dbReference type="SAM" id="MobiDB-lite"/>
    </source>
</evidence>
<dbReference type="Gene3D" id="2.130.10.10">
    <property type="entry name" value="YVTN repeat-like/Quinoprotein amine dehydrogenase"/>
    <property type="match status" value="2"/>
</dbReference>
<feature type="region of interest" description="Disordered" evidence="4">
    <location>
        <begin position="187"/>
        <end position="328"/>
    </location>
</feature>
<gene>
    <name evidence="6" type="ORF">yc1106_08876</name>
</gene>
<dbReference type="InterPro" id="IPR019775">
    <property type="entry name" value="WD40_repeat_CS"/>
</dbReference>
<protein>
    <submittedName>
        <fullName evidence="6">F-box/WD repeat-containing protein 1A</fullName>
    </submittedName>
</protein>
<dbReference type="VEuPathDB" id="FungiDB:yc1106_08876"/>
<dbReference type="InterPro" id="IPR050995">
    <property type="entry name" value="WD-F-box_domain-protein"/>
</dbReference>
<dbReference type="Pfam" id="PF12937">
    <property type="entry name" value="F-box-like"/>
    <property type="match status" value="1"/>
</dbReference>